<proteinExistence type="predicted"/>
<dbReference type="RefSeq" id="WP_139858737.1">
    <property type="nucleotide sequence ID" value="NZ_CAADFC020000005.1"/>
</dbReference>
<dbReference type="OrthoDB" id="9782449at2"/>
<organism evidence="1 2">
    <name type="scientific">Bradyrhizobium ivorense</name>
    <dbReference type="NCBI Taxonomy" id="2511166"/>
    <lineage>
        <taxon>Bacteria</taxon>
        <taxon>Pseudomonadati</taxon>
        <taxon>Pseudomonadota</taxon>
        <taxon>Alphaproteobacteria</taxon>
        <taxon>Hyphomicrobiales</taxon>
        <taxon>Nitrobacteraceae</taxon>
        <taxon>Bradyrhizobium</taxon>
    </lineage>
</organism>
<evidence type="ECO:0000313" key="1">
    <source>
        <dbReference type="EMBL" id="VIO68152.1"/>
    </source>
</evidence>
<dbReference type="Gene3D" id="3.40.50.2000">
    <property type="entry name" value="Glycogen Phosphorylase B"/>
    <property type="match status" value="1"/>
</dbReference>
<evidence type="ECO:0008006" key="3">
    <source>
        <dbReference type="Google" id="ProtNLM"/>
    </source>
</evidence>
<sequence>MNIAFLSNWERTDTWIAVGAELARRGTNVFFVVTRDEYVAKAMAAGVDRSRILWLNRSAAEQAQFSRQDVELLEHYEYATGERVRNFILMDRFMRSERQDWAMQYSRYVFRELLQFLEDNKIDVVSGQPDNIPDLIGLMILRFRGRGKYAAPFEFRLPEKRFVLWDSAIEQTPHITGARTPDDVTPEELEAARRLRKRVREGGKQRVLSKDQQPRIGASYLQRLARGFFYRALVVSRHDVYMYNLRSIFFDLKYHMIAINYRLTRLLWRWIFERGRDGERFVLFTLNYAPEHTIDVEAPHFVSPLETVRNMVRSMPSDIVLYVKEHPNALGIRGPAELFRIKRLPGVRLIDPFVDSHDLIKRAEAVVTLSGTASLEAAIYGKRTILLSDIFIKNFSTCERASAPWEIGDLLLRKPEREYSEERDLRYLAWLYSNSHPGTVIEPLTDPSSLGPENVGLVADAYSRLFATIPRESTSSAEMVAG</sequence>
<keyword evidence="2" id="KW-1185">Reference proteome</keyword>
<comment type="caution">
    <text evidence="1">The sequence shown here is derived from an EMBL/GenBank/DDBJ whole genome shotgun (WGS) entry which is preliminary data.</text>
</comment>
<accession>A0A508SYC6</accession>
<dbReference type="AlphaFoldDB" id="A0A508SYC6"/>
<dbReference type="Proteomes" id="UP000328092">
    <property type="component" value="Unassembled WGS sequence"/>
</dbReference>
<dbReference type="SUPFAM" id="SSF53756">
    <property type="entry name" value="UDP-Glycosyltransferase/glycogen phosphorylase"/>
    <property type="match status" value="1"/>
</dbReference>
<dbReference type="EMBL" id="CAADFC020000005">
    <property type="protein sequence ID" value="VIO68152.1"/>
    <property type="molecule type" value="Genomic_DNA"/>
</dbReference>
<evidence type="ECO:0000313" key="2">
    <source>
        <dbReference type="Proteomes" id="UP000328092"/>
    </source>
</evidence>
<gene>
    <name evidence="1" type="ORF">CI1B_19380</name>
</gene>
<reference evidence="1" key="1">
    <citation type="submission" date="2019-02" db="EMBL/GenBank/DDBJ databases">
        <authorList>
            <person name="Pothier F.J."/>
        </authorList>
    </citation>
    <scope>NUCLEOTIDE SEQUENCE</scope>
    <source>
        <strain evidence="1">CI-1B</strain>
    </source>
</reference>
<protein>
    <recommendedName>
        <fullName evidence="3">Capsule polysaccharide biosynthesis protein</fullName>
    </recommendedName>
</protein>
<name>A0A508SYC6_9BRAD</name>